<proteinExistence type="inferred from homology"/>
<dbReference type="Pfam" id="PF01196">
    <property type="entry name" value="Ribosomal_L17"/>
    <property type="match status" value="1"/>
</dbReference>
<dbReference type="Gene3D" id="3.90.1030.10">
    <property type="entry name" value="Ribosomal protein L17"/>
    <property type="match status" value="1"/>
</dbReference>
<comment type="caution">
    <text evidence="7">The sequence shown here is derived from an EMBL/GenBank/DDBJ whole genome shotgun (WGS) entry which is preliminary data.</text>
</comment>
<dbReference type="Proteomes" id="UP000253805">
    <property type="component" value="Unassembled WGS sequence"/>
</dbReference>
<dbReference type="GO" id="GO:0003735">
    <property type="term" value="F:structural constituent of ribosome"/>
    <property type="evidence" value="ECO:0007669"/>
    <property type="project" value="InterPro"/>
</dbReference>
<dbReference type="AlphaFoldDB" id="A0A369NV76"/>
<accession>A0A369NV76</accession>
<organism evidence="7 8">
    <name type="scientific">Adlercreutzia equolifaciens subsp. celatus</name>
    <dbReference type="NCBI Taxonomy" id="394340"/>
    <lineage>
        <taxon>Bacteria</taxon>
        <taxon>Bacillati</taxon>
        <taxon>Actinomycetota</taxon>
        <taxon>Coriobacteriia</taxon>
        <taxon>Eggerthellales</taxon>
        <taxon>Eggerthellaceae</taxon>
        <taxon>Adlercreutzia</taxon>
    </lineage>
</organism>
<dbReference type="PANTHER" id="PTHR14413:SF16">
    <property type="entry name" value="LARGE RIBOSOMAL SUBUNIT PROTEIN BL17M"/>
    <property type="match status" value="1"/>
</dbReference>
<sequence length="253" mass="27927">MRHNKKGRKLGTDYSHTKAMKRSLVSALFLNDRIKTVESRAKEIRPQVDKVITWAKRGDLHSRRLAIAYLNDKELVREIFEKVAQGMFQDRPGGYTRIMKLGPRKGDNAPMVIMELVTEPCVPKAERKAAAEKKAAAKKAAPKKVAKKADKSEELAEDLGFEADGTVEQIEAVDAAEAVAENGAEMTDAEKVEAVEEKKAEEAEAFRETEETAGDPAEAAKEEAEKAEAEAAKEVETSEVEKAEEEKADVKSE</sequence>
<evidence type="ECO:0000313" key="8">
    <source>
        <dbReference type="Proteomes" id="UP000253805"/>
    </source>
</evidence>
<evidence type="ECO:0000256" key="5">
    <source>
        <dbReference type="RuleBase" id="RU000660"/>
    </source>
</evidence>
<dbReference type="EMBL" id="PPUT01000040">
    <property type="protein sequence ID" value="RDC41796.1"/>
    <property type="molecule type" value="Genomic_DNA"/>
</dbReference>
<evidence type="ECO:0000256" key="6">
    <source>
        <dbReference type="SAM" id="MobiDB-lite"/>
    </source>
</evidence>
<feature type="compositionally biased region" description="Basic and acidic residues" evidence="6">
    <location>
        <begin position="218"/>
        <end position="253"/>
    </location>
</feature>
<dbReference type="HAMAP" id="MF_01368">
    <property type="entry name" value="Ribosomal_bL17"/>
    <property type="match status" value="1"/>
</dbReference>
<reference evidence="7 8" key="1">
    <citation type="journal article" date="2018" name="Elife">
        <title>Discovery and characterization of a prevalent human gut bacterial enzyme sufficient for the inactivation of a family of plant toxins.</title>
        <authorList>
            <person name="Koppel N."/>
            <person name="Bisanz J.E."/>
            <person name="Pandelia M.E."/>
            <person name="Turnbaugh P.J."/>
            <person name="Balskus E.P."/>
        </authorList>
    </citation>
    <scope>NUCLEOTIDE SEQUENCE [LARGE SCALE GENOMIC DNA]</scope>
    <source>
        <strain evidence="7 8">OB21 GAM 11</strain>
    </source>
</reference>
<feature type="region of interest" description="Disordered" evidence="6">
    <location>
        <begin position="179"/>
        <end position="253"/>
    </location>
</feature>
<dbReference type="NCBIfam" id="TIGR00059">
    <property type="entry name" value="L17"/>
    <property type="match status" value="1"/>
</dbReference>
<gene>
    <name evidence="4" type="primary">rplQ</name>
    <name evidence="7" type="ORF">C1850_10950</name>
</gene>
<evidence type="ECO:0000256" key="2">
    <source>
        <dbReference type="ARBA" id="ARBA00022980"/>
    </source>
</evidence>
<keyword evidence="2 4" id="KW-0689">Ribosomal protein</keyword>
<evidence type="ECO:0000256" key="4">
    <source>
        <dbReference type="HAMAP-Rule" id="MF_01368"/>
    </source>
</evidence>
<dbReference type="InterPro" id="IPR000456">
    <property type="entry name" value="Ribosomal_bL17"/>
</dbReference>
<keyword evidence="3 4" id="KW-0687">Ribonucleoprotein</keyword>
<dbReference type="GO" id="GO:0006412">
    <property type="term" value="P:translation"/>
    <property type="evidence" value="ECO:0007669"/>
    <property type="project" value="UniProtKB-UniRule"/>
</dbReference>
<dbReference type="SUPFAM" id="SSF64263">
    <property type="entry name" value="Prokaryotic ribosomal protein L17"/>
    <property type="match status" value="1"/>
</dbReference>
<evidence type="ECO:0000256" key="1">
    <source>
        <dbReference type="ARBA" id="ARBA00008777"/>
    </source>
</evidence>
<dbReference type="GO" id="GO:0022625">
    <property type="term" value="C:cytosolic large ribosomal subunit"/>
    <property type="evidence" value="ECO:0007669"/>
    <property type="project" value="TreeGrafter"/>
</dbReference>
<comment type="similarity">
    <text evidence="1 4 5">Belongs to the bacterial ribosomal protein bL17 family.</text>
</comment>
<dbReference type="PANTHER" id="PTHR14413">
    <property type="entry name" value="RIBOSOMAL PROTEIN L17"/>
    <property type="match status" value="1"/>
</dbReference>
<protein>
    <recommendedName>
        <fullName evidence="4">Large ribosomal subunit protein bL17</fullName>
    </recommendedName>
</protein>
<comment type="subunit">
    <text evidence="4">Part of the 50S ribosomal subunit. Contacts protein L32.</text>
</comment>
<feature type="compositionally biased region" description="Basic and acidic residues" evidence="6">
    <location>
        <begin position="188"/>
        <end position="210"/>
    </location>
</feature>
<dbReference type="InterPro" id="IPR036373">
    <property type="entry name" value="Ribosomal_bL17_sf"/>
</dbReference>
<evidence type="ECO:0000313" key="7">
    <source>
        <dbReference type="EMBL" id="RDC41796.1"/>
    </source>
</evidence>
<evidence type="ECO:0000256" key="3">
    <source>
        <dbReference type="ARBA" id="ARBA00023274"/>
    </source>
</evidence>
<name>A0A369NV76_9ACTN</name>